<keyword evidence="3" id="KW-1185">Reference proteome</keyword>
<feature type="region of interest" description="Disordered" evidence="1">
    <location>
        <begin position="427"/>
        <end position="468"/>
    </location>
</feature>
<evidence type="ECO:0000256" key="1">
    <source>
        <dbReference type="SAM" id="MobiDB-lite"/>
    </source>
</evidence>
<dbReference type="Proteomes" id="UP000595140">
    <property type="component" value="Unassembled WGS sequence"/>
</dbReference>
<accession>A0A484K6A2</accession>
<evidence type="ECO:0000313" key="3">
    <source>
        <dbReference type="Proteomes" id="UP000595140"/>
    </source>
</evidence>
<feature type="region of interest" description="Disordered" evidence="1">
    <location>
        <begin position="143"/>
        <end position="190"/>
    </location>
</feature>
<organism evidence="2 3">
    <name type="scientific">Cuscuta campestris</name>
    <dbReference type="NCBI Taxonomy" id="132261"/>
    <lineage>
        <taxon>Eukaryota</taxon>
        <taxon>Viridiplantae</taxon>
        <taxon>Streptophyta</taxon>
        <taxon>Embryophyta</taxon>
        <taxon>Tracheophyta</taxon>
        <taxon>Spermatophyta</taxon>
        <taxon>Magnoliopsida</taxon>
        <taxon>eudicotyledons</taxon>
        <taxon>Gunneridae</taxon>
        <taxon>Pentapetalae</taxon>
        <taxon>asterids</taxon>
        <taxon>lamiids</taxon>
        <taxon>Solanales</taxon>
        <taxon>Convolvulaceae</taxon>
        <taxon>Cuscuteae</taxon>
        <taxon>Cuscuta</taxon>
        <taxon>Cuscuta subgen. Grammica</taxon>
        <taxon>Cuscuta sect. Cleistogrammica</taxon>
    </lineage>
</organism>
<proteinExistence type="predicted"/>
<feature type="compositionally biased region" description="Polar residues" evidence="1">
    <location>
        <begin position="449"/>
        <end position="468"/>
    </location>
</feature>
<name>A0A484K6A2_9ASTE</name>
<protein>
    <submittedName>
        <fullName evidence="2">Uncharacterized protein</fullName>
    </submittedName>
</protein>
<reference evidence="2 3" key="1">
    <citation type="submission" date="2018-04" db="EMBL/GenBank/DDBJ databases">
        <authorList>
            <person name="Vogel A."/>
        </authorList>
    </citation>
    <scope>NUCLEOTIDE SEQUENCE [LARGE SCALE GENOMIC DNA]</scope>
</reference>
<dbReference type="EMBL" id="OOIL02000003">
    <property type="protein sequence ID" value="VFQ59314.1"/>
    <property type="molecule type" value="Genomic_DNA"/>
</dbReference>
<feature type="compositionally biased region" description="Low complexity" evidence="1">
    <location>
        <begin position="147"/>
        <end position="164"/>
    </location>
</feature>
<dbReference type="AlphaFoldDB" id="A0A484K6A2"/>
<feature type="compositionally biased region" description="Polar residues" evidence="1">
    <location>
        <begin position="427"/>
        <end position="437"/>
    </location>
</feature>
<feature type="region of interest" description="Disordered" evidence="1">
    <location>
        <begin position="534"/>
        <end position="566"/>
    </location>
</feature>
<feature type="compositionally biased region" description="Polar residues" evidence="1">
    <location>
        <begin position="171"/>
        <end position="190"/>
    </location>
</feature>
<evidence type="ECO:0000313" key="2">
    <source>
        <dbReference type="EMBL" id="VFQ59314.1"/>
    </source>
</evidence>
<sequence length="599" mass="65131">MDNQIQGLNNNVIMEPSSSSNPNLPGFPFPNHQSPMLELDYDYLDNFLSNGECNLVQENLPDPVFKVPEPPVLPVNDNNNNDSSNGCKNKKAKNGLVARKTNPICPTAAPYNPREREKFLGGGTTANIEDALLKKKWRYPSLGGGKTSTATAKTSITAPTASSSRFAASGSLPNPSSWSQMDGNAGSSRTSVPHYGSTLFGGTKNDRPLFGNQNHMSSSSSSSWQDLLRPMSSSLLSRHDDIPLLTYELLNPPVDNTILFRITNEGDPSKGENAKWKITPYLNPNANKNKNTNSDLTRNNIRIGAKNTLHDVTVLPSTVPNPNAYFTPGMGVGMQQGQHEAVVGTNFNNQTSGSRLPETSYTPATNTSSWDDILAAATACLTGPGPALATPQMGPGQHFQAPAGNQGMESWQPYPHVQAVNYVPGPQQFQAPPQNVAATVGQDRESWQPHVQTENYGSGPQQFQAPHGNVTATIGQDMESWQPQVQTQNYRPGPQQLQTTPRNVTATMGQDRESWQPQVQIENYGPGTQQFQAPPGNVAATGATTSQDKESWQPQVHPENNGPGPMDTTDIDDFINFDAMMNYWSECDLDQYEKFGSDI</sequence>
<gene>
    <name evidence="2" type="ORF">CCAM_LOCUS1090</name>
</gene>